<keyword evidence="11" id="KW-0653">Protein transport</keyword>
<gene>
    <name evidence="17" type="ORF">SCLCIDRAFT_1208381</name>
</gene>
<proteinExistence type="predicted"/>
<evidence type="ECO:0000256" key="15">
    <source>
        <dbReference type="SAM" id="MobiDB-lite"/>
    </source>
</evidence>
<keyword evidence="3" id="KW-0813">Transport</keyword>
<evidence type="ECO:0000256" key="10">
    <source>
        <dbReference type="ARBA" id="ARBA00022842"/>
    </source>
</evidence>
<dbReference type="InterPro" id="IPR027417">
    <property type="entry name" value="P-loop_NTPase"/>
</dbReference>
<evidence type="ECO:0000256" key="6">
    <source>
        <dbReference type="ARBA" id="ARBA00022692"/>
    </source>
</evidence>
<dbReference type="InterPro" id="IPR006073">
    <property type="entry name" value="GTP-bd"/>
</dbReference>
<dbReference type="GO" id="GO:0005525">
    <property type="term" value="F:GTP binding"/>
    <property type="evidence" value="ECO:0007669"/>
    <property type="project" value="InterPro"/>
</dbReference>
<feature type="compositionally biased region" description="Pro residues" evidence="15">
    <location>
        <begin position="49"/>
        <end position="63"/>
    </location>
</feature>
<dbReference type="GO" id="GO:0016020">
    <property type="term" value="C:membrane"/>
    <property type="evidence" value="ECO:0007669"/>
    <property type="project" value="UniProtKB-SubCell"/>
</dbReference>
<keyword evidence="4" id="KW-0150">Chloroplast</keyword>
<feature type="compositionally biased region" description="Polar residues" evidence="15">
    <location>
        <begin position="1"/>
        <end position="23"/>
    </location>
</feature>
<dbReference type="SUPFAM" id="SSF52540">
    <property type="entry name" value="P-loop containing nucleoside triphosphate hydrolases"/>
    <property type="match status" value="1"/>
</dbReference>
<dbReference type="PANTHER" id="PTHR10903:SF135">
    <property type="entry name" value="TRANSLOCASE OF CHLOROPLAST 120, CHLOROPLASTIC-RELATED"/>
    <property type="match status" value="1"/>
</dbReference>
<sequence length="382" mass="40636">MPQKDSVQQSQYFSTSALPTSSRPPAFPISNTSAPPASAPPGSAMSALPAPPAPAPAPAPAPPASNTSAPPASAPPGSAISALPAPPAPAPPASNTSPFPPSVTQNQQGQLVPSNPVVAEPATKPQTPSPINIVLFGETGVGKSSVINLIAGSPTAKVSADVDGCTMASTRYDIPVNNASYTIYDTVGLEEPQMGVNGYYDAIEKAYGLIQSLSNNGGIHLLLFCLRGGRITATVQSNYRLFHEFLCDKRVPIALVFTGLEREQRMEDWWSRNEGSIKKYGICSVAHACITAVQDPDDPGQVNKYEESRNTVLELLSKCTKDGPMVMDTQSWLVMLLGRMATFVPKRRRPKRKDYTRVLMKRCGMEPDAAKKVAHLIEGGRT</sequence>
<comment type="cofactor">
    <cofactor evidence="1">
        <name>Mg(2+)</name>
        <dbReference type="ChEBI" id="CHEBI:18420"/>
    </cofactor>
</comment>
<name>A0A0C3A5L2_9AGAM</name>
<keyword evidence="12" id="KW-1133">Transmembrane helix</keyword>
<feature type="compositionally biased region" description="Polar residues" evidence="15">
    <location>
        <begin position="103"/>
        <end position="113"/>
    </location>
</feature>
<evidence type="ECO:0000313" key="18">
    <source>
        <dbReference type="Proteomes" id="UP000053989"/>
    </source>
</evidence>
<feature type="compositionally biased region" description="Low complexity" evidence="15">
    <location>
        <begin position="64"/>
        <end position="83"/>
    </location>
</feature>
<dbReference type="Pfam" id="PF01926">
    <property type="entry name" value="MMR_HSR1"/>
    <property type="match status" value="1"/>
</dbReference>
<dbReference type="GO" id="GO:0016787">
    <property type="term" value="F:hydrolase activity"/>
    <property type="evidence" value="ECO:0007669"/>
    <property type="project" value="UniProtKB-KW"/>
</dbReference>
<dbReference type="InterPro" id="IPR025662">
    <property type="entry name" value="Sigma_54_int_dom_ATP-bd_1"/>
</dbReference>
<dbReference type="InParanoid" id="A0A0C3A5L2"/>
<keyword evidence="6" id="KW-0812">Transmembrane</keyword>
<dbReference type="PROSITE" id="PS00675">
    <property type="entry name" value="SIGMA54_INTERACT_1"/>
    <property type="match status" value="1"/>
</dbReference>
<keyword evidence="10" id="KW-0460">Magnesium</keyword>
<evidence type="ECO:0000256" key="12">
    <source>
        <dbReference type="ARBA" id="ARBA00022989"/>
    </source>
</evidence>
<reference evidence="17 18" key="1">
    <citation type="submission" date="2014-04" db="EMBL/GenBank/DDBJ databases">
        <authorList>
            <consortium name="DOE Joint Genome Institute"/>
            <person name="Kuo A."/>
            <person name="Kohler A."/>
            <person name="Nagy L.G."/>
            <person name="Floudas D."/>
            <person name="Copeland A."/>
            <person name="Barry K.W."/>
            <person name="Cichocki N."/>
            <person name="Veneault-Fourrey C."/>
            <person name="LaButti K."/>
            <person name="Lindquist E.A."/>
            <person name="Lipzen A."/>
            <person name="Lundell T."/>
            <person name="Morin E."/>
            <person name="Murat C."/>
            <person name="Sun H."/>
            <person name="Tunlid A."/>
            <person name="Henrissat B."/>
            <person name="Grigoriev I.V."/>
            <person name="Hibbett D.S."/>
            <person name="Martin F."/>
            <person name="Nordberg H.P."/>
            <person name="Cantor M.N."/>
            <person name="Hua S.X."/>
        </authorList>
    </citation>
    <scope>NUCLEOTIDE SEQUENCE [LARGE SCALE GENOMIC DNA]</scope>
    <source>
        <strain evidence="17 18">Foug A</strain>
    </source>
</reference>
<keyword evidence="7" id="KW-0479">Metal-binding</keyword>
<feature type="region of interest" description="Disordered" evidence="15">
    <location>
        <begin position="1"/>
        <end position="129"/>
    </location>
</feature>
<dbReference type="InterPro" id="IPR045058">
    <property type="entry name" value="GIMA/IAN/Toc"/>
</dbReference>
<accession>A0A0C3A5L2</accession>
<organism evidence="17 18">
    <name type="scientific">Scleroderma citrinum Foug A</name>
    <dbReference type="NCBI Taxonomy" id="1036808"/>
    <lineage>
        <taxon>Eukaryota</taxon>
        <taxon>Fungi</taxon>
        <taxon>Dikarya</taxon>
        <taxon>Basidiomycota</taxon>
        <taxon>Agaricomycotina</taxon>
        <taxon>Agaricomycetes</taxon>
        <taxon>Agaricomycetidae</taxon>
        <taxon>Boletales</taxon>
        <taxon>Sclerodermatineae</taxon>
        <taxon>Sclerodermataceae</taxon>
        <taxon>Scleroderma</taxon>
    </lineage>
</organism>
<reference evidence="18" key="2">
    <citation type="submission" date="2015-01" db="EMBL/GenBank/DDBJ databases">
        <title>Evolutionary Origins and Diversification of the Mycorrhizal Mutualists.</title>
        <authorList>
            <consortium name="DOE Joint Genome Institute"/>
            <consortium name="Mycorrhizal Genomics Consortium"/>
            <person name="Kohler A."/>
            <person name="Kuo A."/>
            <person name="Nagy L.G."/>
            <person name="Floudas D."/>
            <person name="Copeland A."/>
            <person name="Barry K.W."/>
            <person name="Cichocki N."/>
            <person name="Veneault-Fourrey C."/>
            <person name="LaButti K."/>
            <person name="Lindquist E.A."/>
            <person name="Lipzen A."/>
            <person name="Lundell T."/>
            <person name="Morin E."/>
            <person name="Murat C."/>
            <person name="Riley R."/>
            <person name="Ohm R."/>
            <person name="Sun H."/>
            <person name="Tunlid A."/>
            <person name="Henrissat B."/>
            <person name="Grigoriev I.V."/>
            <person name="Hibbett D.S."/>
            <person name="Martin F."/>
        </authorList>
    </citation>
    <scope>NUCLEOTIDE SEQUENCE [LARGE SCALE GENOMIC DNA]</scope>
    <source>
        <strain evidence="18">Foug A</strain>
    </source>
</reference>
<evidence type="ECO:0000256" key="1">
    <source>
        <dbReference type="ARBA" id="ARBA00001946"/>
    </source>
</evidence>
<dbReference type="EMBL" id="KN822007">
    <property type="protein sequence ID" value="KIM68973.1"/>
    <property type="molecule type" value="Genomic_DNA"/>
</dbReference>
<evidence type="ECO:0000256" key="14">
    <source>
        <dbReference type="ARBA" id="ARBA00024013"/>
    </source>
</evidence>
<keyword evidence="9" id="KW-1002">Plastid outer membrane</keyword>
<dbReference type="HOGENOM" id="CLU_050405_3_0_1"/>
<evidence type="ECO:0000256" key="9">
    <source>
        <dbReference type="ARBA" id="ARBA00022805"/>
    </source>
</evidence>
<keyword evidence="18" id="KW-1185">Reference proteome</keyword>
<evidence type="ECO:0000256" key="13">
    <source>
        <dbReference type="ARBA" id="ARBA00023136"/>
    </source>
</evidence>
<keyword evidence="5" id="KW-0934">Plastid</keyword>
<keyword evidence="8" id="KW-0378">Hydrolase</keyword>
<dbReference type="GO" id="GO:0015031">
    <property type="term" value="P:protein transport"/>
    <property type="evidence" value="ECO:0007669"/>
    <property type="project" value="UniProtKB-KW"/>
</dbReference>
<evidence type="ECO:0000256" key="5">
    <source>
        <dbReference type="ARBA" id="ARBA00022640"/>
    </source>
</evidence>
<dbReference type="GO" id="GO:0046872">
    <property type="term" value="F:metal ion binding"/>
    <property type="evidence" value="ECO:0007669"/>
    <property type="project" value="UniProtKB-KW"/>
</dbReference>
<comment type="subcellular location">
    <subcellularLocation>
        <location evidence="2">Membrane</location>
        <topology evidence="2">Single-pass membrane protein</topology>
    </subcellularLocation>
    <subcellularLocation>
        <location evidence="14">Plastid</location>
        <location evidence="14">Chloroplast outer membrane</location>
    </subcellularLocation>
</comment>
<keyword evidence="13" id="KW-0472">Membrane</keyword>
<dbReference type="Gene3D" id="3.40.50.300">
    <property type="entry name" value="P-loop containing nucleotide triphosphate hydrolases"/>
    <property type="match status" value="1"/>
</dbReference>
<evidence type="ECO:0000259" key="16">
    <source>
        <dbReference type="Pfam" id="PF01926"/>
    </source>
</evidence>
<dbReference type="CDD" id="cd00882">
    <property type="entry name" value="Ras_like_GTPase"/>
    <property type="match status" value="1"/>
</dbReference>
<feature type="compositionally biased region" description="Low complexity" evidence="15">
    <location>
        <begin position="28"/>
        <end position="48"/>
    </location>
</feature>
<dbReference type="AlphaFoldDB" id="A0A0C3A5L2"/>
<evidence type="ECO:0000256" key="3">
    <source>
        <dbReference type="ARBA" id="ARBA00022448"/>
    </source>
</evidence>
<evidence type="ECO:0000313" key="17">
    <source>
        <dbReference type="EMBL" id="KIM68973.1"/>
    </source>
</evidence>
<evidence type="ECO:0000256" key="8">
    <source>
        <dbReference type="ARBA" id="ARBA00022801"/>
    </source>
</evidence>
<evidence type="ECO:0000256" key="2">
    <source>
        <dbReference type="ARBA" id="ARBA00004167"/>
    </source>
</evidence>
<dbReference type="STRING" id="1036808.A0A0C3A5L2"/>
<feature type="domain" description="G" evidence="16">
    <location>
        <begin position="133"/>
        <end position="253"/>
    </location>
</feature>
<dbReference type="OrthoDB" id="8954335at2759"/>
<dbReference type="Proteomes" id="UP000053989">
    <property type="component" value="Unassembled WGS sequence"/>
</dbReference>
<evidence type="ECO:0000256" key="7">
    <source>
        <dbReference type="ARBA" id="ARBA00022723"/>
    </source>
</evidence>
<protein>
    <recommendedName>
        <fullName evidence="16">G domain-containing protein</fullName>
    </recommendedName>
</protein>
<evidence type="ECO:0000256" key="11">
    <source>
        <dbReference type="ARBA" id="ARBA00022927"/>
    </source>
</evidence>
<evidence type="ECO:0000256" key="4">
    <source>
        <dbReference type="ARBA" id="ARBA00022528"/>
    </source>
</evidence>
<dbReference type="PANTHER" id="PTHR10903">
    <property type="entry name" value="GTPASE, IMAP FAMILY MEMBER-RELATED"/>
    <property type="match status" value="1"/>
</dbReference>